<organism evidence="2 3">
    <name type="scientific">Portunus trituberculatus</name>
    <name type="common">Swimming crab</name>
    <name type="synonym">Neptunus trituberculatus</name>
    <dbReference type="NCBI Taxonomy" id="210409"/>
    <lineage>
        <taxon>Eukaryota</taxon>
        <taxon>Metazoa</taxon>
        <taxon>Ecdysozoa</taxon>
        <taxon>Arthropoda</taxon>
        <taxon>Crustacea</taxon>
        <taxon>Multicrustacea</taxon>
        <taxon>Malacostraca</taxon>
        <taxon>Eumalacostraca</taxon>
        <taxon>Eucarida</taxon>
        <taxon>Decapoda</taxon>
        <taxon>Pleocyemata</taxon>
        <taxon>Brachyura</taxon>
        <taxon>Eubrachyura</taxon>
        <taxon>Portunoidea</taxon>
        <taxon>Portunidae</taxon>
        <taxon>Portuninae</taxon>
        <taxon>Portunus</taxon>
    </lineage>
</organism>
<feature type="compositionally biased region" description="Low complexity" evidence="1">
    <location>
        <begin position="1"/>
        <end position="10"/>
    </location>
</feature>
<gene>
    <name evidence="2" type="ORF">E2C01_093898</name>
</gene>
<feature type="region of interest" description="Disordered" evidence="1">
    <location>
        <begin position="1"/>
        <end position="27"/>
    </location>
</feature>
<comment type="caution">
    <text evidence="2">The sequence shown here is derived from an EMBL/GenBank/DDBJ whole genome shotgun (WGS) entry which is preliminary data.</text>
</comment>
<keyword evidence="3" id="KW-1185">Reference proteome</keyword>
<evidence type="ECO:0000313" key="2">
    <source>
        <dbReference type="EMBL" id="MPC98525.1"/>
    </source>
</evidence>
<dbReference type="Proteomes" id="UP000324222">
    <property type="component" value="Unassembled WGS sequence"/>
</dbReference>
<evidence type="ECO:0000256" key="1">
    <source>
        <dbReference type="SAM" id="MobiDB-lite"/>
    </source>
</evidence>
<evidence type="ECO:0000313" key="3">
    <source>
        <dbReference type="Proteomes" id="UP000324222"/>
    </source>
</evidence>
<name>A0A5B7JVG6_PORTR</name>
<proteinExistence type="predicted"/>
<reference evidence="2 3" key="1">
    <citation type="submission" date="2019-05" db="EMBL/GenBank/DDBJ databases">
        <title>Another draft genome of Portunus trituberculatus and its Hox gene families provides insights of decapod evolution.</title>
        <authorList>
            <person name="Jeong J.-H."/>
            <person name="Song I."/>
            <person name="Kim S."/>
            <person name="Choi T."/>
            <person name="Kim D."/>
            <person name="Ryu S."/>
            <person name="Kim W."/>
        </authorList>
    </citation>
    <scope>NUCLEOTIDE SEQUENCE [LARGE SCALE GENOMIC DNA]</scope>
    <source>
        <tissue evidence="2">Muscle</tissue>
    </source>
</reference>
<protein>
    <submittedName>
        <fullName evidence="2">Uncharacterized protein</fullName>
    </submittedName>
</protein>
<sequence length="72" mass="8195">MYSLPSSPSLPHVPPISQLPVPSSRTPTMIKMTRHWGRRTYDLPHFPLTTSDVQGATCGRELREHLRCRESP</sequence>
<dbReference type="AlphaFoldDB" id="A0A5B7JVG6"/>
<dbReference type="EMBL" id="VSRR010114451">
    <property type="protein sequence ID" value="MPC98525.1"/>
    <property type="molecule type" value="Genomic_DNA"/>
</dbReference>
<accession>A0A5B7JVG6</accession>